<feature type="compositionally biased region" description="Polar residues" evidence="1">
    <location>
        <begin position="283"/>
        <end position="295"/>
    </location>
</feature>
<comment type="caution">
    <text evidence="2">The sequence shown here is derived from an EMBL/GenBank/DDBJ whole genome shotgun (WGS) entry which is preliminary data.</text>
</comment>
<feature type="region of interest" description="Disordered" evidence="1">
    <location>
        <begin position="269"/>
        <end position="337"/>
    </location>
</feature>
<dbReference type="Proteomes" id="UP000287239">
    <property type="component" value="Unassembled WGS sequence"/>
</dbReference>
<organism evidence="2 3">
    <name type="scientific">Vagococcus salmoninarum</name>
    <dbReference type="NCBI Taxonomy" id="2739"/>
    <lineage>
        <taxon>Bacteria</taxon>
        <taxon>Bacillati</taxon>
        <taxon>Bacillota</taxon>
        <taxon>Bacilli</taxon>
        <taxon>Lactobacillales</taxon>
        <taxon>Enterococcaceae</taxon>
        <taxon>Vagococcus</taxon>
    </lineage>
</organism>
<dbReference type="EMBL" id="NGJU01000021">
    <property type="protein sequence ID" value="RST92783.1"/>
    <property type="molecule type" value="Genomic_DNA"/>
</dbReference>
<evidence type="ECO:0008006" key="4">
    <source>
        <dbReference type="Google" id="ProtNLM"/>
    </source>
</evidence>
<evidence type="ECO:0000256" key="1">
    <source>
        <dbReference type="SAM" id="MobiDB-lite"/>
    </source>
</evidence>
<dbReference type="AlphaFoldDB" id="A0A429ZGD9"/>
<feature type="compositionally biased region" description="Acidic residues" evidence="1">
    <location>
        <begin position="320"/>
        <end position="331"/>
    </location>
</feature>
<feature type="compositionally biased region" description="Basic and acidic residues" evidence="1">
    <location>
        <begin position="297"/>
        <end position="313"/>
    </location>
</feature>
<proteinExistence type="predicted"/>
<name>A0A429ZGD9_9ENTE</name>
<reference evidence="2 3" key="1">
    <citation type="submission" date="2017-05" db="EMBL/GenBank/DDBJ databases">
        <title>Vagococcus spp. assemblies.</title>
        <authorList>
            <person name="Gulvik C.A."/>
        </authorList>
    </citation>
    <scope>NUCLEOTIDE SEQUENCE [LARGE SCALE GENOMIC DNA]</scope>
    <source>
        <strain evidence="2 3">NCFB 2777</strain>
    </source>
</reference>
<accession>A0A429ZGD9</accession>
<keyword evidence="3" id="KW-1185">Reference proteome</keyword>
<evidence type="ECO:0000313" key="2">
    <source>
        <dbReference type="EMBL" id="RST92783.1"/>
    </source>
</evidence>
<sequence length="337" mass="38110">MNGKLLFINGIIINDKARENLESWCNQMKTNKYKLGLMLLAIIFIITGCKKALPPESAGILFVNRLIYEEKDPRFSKNFVEGIGLETEMQNQRLDLTKDLVTSFNEFGGVISSKQTENFLKVWLEKVNSETYYDVKKVTYNKKNKTEIVEFEITGLDFQKIYKKTMDKLVVKMLADGDLVKNNVKLGDLTIELLSESMAEAELISKPTKGSLTLKKVKKKWQLSEESQKEETATLLLAFMVGVTDTEEYAKQMSAAVTEAVNDAMNQVEEEHATGKDKPKAPTKTSQSSSEQLTSAEKADQVEKDQKEKEKNARTSVTEETIETYEEESSETTDSTK</sequence>
<protein>
    <recommendedName>
        <fullName evidence="4">DUF5105 domain-containing protein</fullName>
    </recommendedName>
</protein>
<gene>
    <name evidence="2" type="ORF">CBF35_12740</name>
</gene>
<feature type="compositionally biased region" description="Basic and acidic residues" evidence="1">
    <location>
        <begin position="269"/>
        <end position="280"/>
    </location>
</feature>
<evidence type="ECO:0000313" key="3">
    <source>
        <dbReference type="Proteomes" id="UP000287239"/>
    </source>
</evidence>